<proteinExistence type="predicted"/>
<comment type="caution">
    <text evidence="2">The sequence shown here is derived from an EMBL/GenBank/DDBJ whole genome shotgun (WGS) entry which is preliminary data.</text>
</comment>
<evidence type="ECO:0000259" key="1">
    <source>
        <dbReference type="Pfam" id="PF20400"/>
    </source>
</evidence>
<keyword evidence="3" id="KW-1185">Reference proteome</keyword>
<feature type="domain" description="SLM1/RGC1-like BAR-like" evidence="1">
    <location>
        <begin position="37"/>
        <end position="161"/>
    </location>
</feature>
<name>A0ABR1IW51_9AGAR</name>
<sequence>MLLANLPSLVLLFRYRSRLVISFWARGDPGHLLFRPRHIADQHANFIRTIDSSIVQHLQKFHTEIKAHIKNNTCKLATIVTKERELSTSLISTLASSISTFQNTPLSFSVTPKNDPYVANTCVIQQLRKQVHAKNLLQKSIIITQANSAHFEAVVRAIQSA</sequence>
<dbReference type="PANTHER" id="PTHR31941">
    <property type="entry name" value="CYTOSKELETAL SIGNALING PROTEIN SLM1"/>
    <property type="match status" value="1"/>
</dbReference>
<dbReference type="Pfam" id="PF20400">
    <property type="entry name" value="BAR_4"/>
    <property type="match status" value="1"/>
</dbReference>
<organism evidence="2 3">
    <name type="scientific">Marasmiellus scandens</name>
    <dbReference type="NCBI Taxonomy" id="2682957"/>
    <lineage>
        <taxon>Eukaryota</taxon>
        <taxon>Fungi</taxon>
        <taxon>Dikarya</taxon>
        <taxon>Basidiomycota</taxon>
        <taxon>Agaricomycotina</taxon>
        <taxon>Agaricomycetes</taxon>
        <taxon>Agaricomycetidae</taxon>
        <taxon>Agaricales</taxon>
        <taxon>Marasmiineae</taxon>
        <taxon>Omphalotaceae</taxon>
        <taxon>Marasmiellus</taxon>
    </lineage>
</organism>
<dbReference type="EMBL" id="JBANRG010000058">
    <property type="protein sequence ID" value="KAK7442553.1"/>
    <property type="molecule type" value="Genomic_DNA"/>
</dbReference>
<evidence type="ECO:0000313" key="3">
    <source>
        <dbReference type="Proteomes" id="UP001498398"/>
    </source>
</evidence>
<gene>
    <name evidence="2" type="ORF">VKT23_016151</name>
</gene>
<dbReference type="Proteomes" id="UP001498398">
    <property type="component" value="Unassembled WGS sequence"/>
</dbReference>
<dbReference type="InterPro" id="IPR046868">
    <property type="entry name" value="BAR_4"/>
</dbReference>
<dbReference type="PANTHER" id="PTHR31941:SF1">
    <property type="entry name" value="CYTOSKELETAL SIGNALING PROTEIN SLM1"/>
    <property type="match status" value="1"/>
</dbReference>
<protein>
    <recommendedName>
        <fullName evidence="1">SLM1/RGC1-like BAR-like domain-containing protein</fullName>
    </recommendedName>
</protein>
<accession>A0ABR1IW51</accession>
<reference evidence="2 3" key="1">
    <citation type="submission" date="2024-01" db="EMBL/GenBank/DDBJ databases">
        <title>A draft genome for the cacao thread blight pathogen Marasmiellus scandens.</title>
        <authorList>
            <person name="Baruah I.K."/>
            <person name="Leung J."/>
            <person name="Bukari Y."/>
            <person name="Amoako-Attah I."/>
            <person name="Meinhardt L.W."/>
            <person name="Bailey B.A."/>
            <person name="Cohen S.P."/>
        </authorList>
    </citation>
    <scope>NUCLEOTIDE SEQUENCE [LARGE SCALE GENOMIC DNA]</scope>
    <source>
        <strain evidence="2 3">GH-19</strain>
    </source>
</reference>
<evidence type="ECO:0000313" key="2">
    <source>
        <dbReference type="EMBL" id="KAK7442553.1"/>
    </source>
</evidence>